<gene>
    <name evidence="4" type="ORF">Sradi_6160700</name>
</gene>
<dbReference type="PANTHER" id="PTHR36766:SF44">
    <property type="entry name" value="NBS-CODING RESISTANCE GENE ANALOG"/>
    <property type="match status" value="1"/>
</dbReference>
<keyword evidence="1" id="KW-0433">Leucine-rich repeat</keyword>
<reference evidence="4" key="1">
    <citation type="submission" date="2020-06" db="EMBL/GenBank/DDBJ databases">
        <authorList>
            <person name="Li T."/>
            <person name="Hu X."/>
            <person name="Zhang T."/>
            <person name="Song X."/>
            <person name="Zhang H."/>
            <person name="Dai N."/>
            <person name="Sheng W."/>
            <person name="Hou X."/>
            <person name="Wei L."/>
        </authorList>
    </citation>
    <scope>NUCLEOTIDE SEQUENCE</scope>
    <source>
        <strain evidence="4">G02</strain>
        <tissue evidence="4">Leaf</tissue>
    </source>
</reference>
<dbReference type="InterPro" id="IPR042197">
    <property type="entry name" value="Apaf_helical"/>
</dbReference>
<dbReference type="SUPFAM" id="SSF52540">
    <property type="entry name" value="P-loop containing nucleoside triphosphate hydrolases"/>
    <property type="match status" value="1"/>
</dbReference>
<evidence type="ECO:0000256" key="2">
    <source>
        <dbReference type="ARBA" id="ARBA00022821"/>
    </source>
</evidence>
<reference evidence="4" key="2">
    <citation type="journal article" date="2024" name="Plant">
        <title>Genomic evolution and insights into agronomic trait innovations of Sesamum species.</title>
        <authorList>
            <person name="Miao H."/>
            <person name="Wang L."/>
            <person name="Qu L."/>
            <person name="Liu H."/>
            <person name="Sun Y."/>
            <person name="Le M."/>
            <person name="Wang Q."/>
            <person name="Wei S."/>
            <person name="Zheng Y."/>
            <person name="Lin W."/>
            <person name="Duan Y."/>
            <person name="Cao H."/>
            <person name="Xiong S."/>
            <person name="Wang X."/>
            <person name="Wei L."/>
            <person name="Li C."/>
            <person name="Ma Q."/>
            <person name="Ju M."/>
            <person name="Zhao R."/>
            <person name="Li G."/>
            <person name="Mu C."/>
            <person name="Tian Q."/>
            <person name="Mei H."/>
            <person name="Zhang T."/>
            <person name="Gao T."/>
            <person name="Zhang H."/>
        </authorList>
    </citation>
    <scope>NUCLEOTIDE SEQUENCE</scope>
    <source>
        <strain evidence="4">G02</strain>
    </source>
</reference>
<dbReference type="InterPro" id="IPR027417">
    <property type="entry name" value="P-loop_NTPase"/>
</dbReference>
<dbReference type="PANTHER" id="PTHR36766">
    <property type="entry name" value="PLANT BROAD-SPECTRUM MILDEW RESISTANCE PROTEIN RPW8"/>
    <property type="match status" value="1"/>
</dbReference>
<evidence type="ECO:0000259" key="3">
    <source>
        <dbReference type="Pfam" id="PF00931"/>
    </source>
</evidence>
<organism evidence="4">
    <name type="scientific">Sesamum radiatum</name>
    <name type="common">Black benniseed</name>
    <dbReference type="NCBI Taxonomy" id="300843"/>
    <lineage>
        <taxon>Eukaryota</taxon>
        <taxon>Viridiplantae</taxon>
        <taxon>Streptophyta</taxon>
        <taxon>Embryophyta</taxon>
        <taxon>Tracheophyta</taxon>
        <taxon>Spermatophyta</taxon>
        <taxon>Magnoliopsida</taxon>
        <taxon>eudicotyledons</taxon>
        <taxon>Gunneridae</taxon>
        <taxon>Pentapetalae</taxon>
        <taxon>asterids</taxon>
        <taxon>lamiids</taxon>
        <taxon>Lamiales</taxon>
        <taxon>Pedaliaceae</taxon>
        <taxon>Sesamum</taxon>
    </lineage>
</organism>
<dbReference type="Gene3D" id="1.10.8.430">
    <property type="entry name" value="Helical domain of apoptotic protease-activating factors"/>
    <property type="match status" value="1"/>
</dbReference>
<dbReference type="GO" id="GO:0006952">
    <property type="term" value="P:defense response"/>
    <property type="evidence" value="ECO:0007669"/>
    <property type="project" value="UniProtKB-KW"/>
</dbReference>
<dbReference type="Pfam" id="PF00931">
    <property type="entry name" value="NB-ARC"/>
    <property type="match status" value="1"/>
</dbReference>
<feature type="domain" description="NB-ARC" evidence="3">
    <location>
        <begin position="1"/>
        <end position="71"/>
    </location>
</feature>
<name>A0AAW2K7Y3_SESRA</name>
<protein>
    <submittedName>
        <fullName evidence="4">Late blight resistance proteinR1A-4</fullName>
    </submittedName>
</protein>
<evidence type="ECO:0000256" key="1">
    <source>
        <dbReference type="ARBA" id="ARBA00022614"/>
    </source>
</evidence>
<sequence>MDDMWSTKAWDDLKMIFPDDDNRSRIIVTTRLLDVATYANFPSSCPPHKMHFLDEDQSWNLLRQMVFKQEDCAVELEKIGNLIAASCVGLPLAIVVIAGLLSTVDNTQASWENIAKNKLQIAKGIRCGKFCGTAFSPSST</sequence>
<dbReference type="InterPro" id="IPR002182">
    <property type="entry name" value="NB-ARC"/>
</dbReference>
<comment type="caution">
    <text evidence="4">The sequence shown here is derived from an EMBL/GenBank/DDBJ whole genome shotgun (WGS) entry which is preliminary data.</text>
</comment>
<dbReference type="Gene3D" id="3.40.50.300">
    <property type="entry name" value="P-loop containing nucleotide triphosphate hydrolases"/>
    <property type="match status" value="1"/>
</dbReference>
<proteinExistence type="predicted"/>
<accession>A0AAW2K7Y3</accession>
<evidence type="ECO:0000313" key="4">
    <source>
        <dbReference type="EMBL" id="KAL0302926.1"/>
    </source>
</evidence>
<dbReference type="EMBL" id="JACGWJ010000029">
    <property type="protein sequence ID" value="KAL0302926.1"/>
    <property type="molecule type" value="Genomic_DNA"/>
</dbReference>
<keyword evidence="2" id="KW-0611">Plant defense</keyword>
<dbReference type="AlphaFoldDB" id="A0AAW2K7Y3"/>
<dbReference type="GO" id="GO:0043531">
    <property type="term" value="F:ADP binding"/>
    <property type="evidence" value="ECO:0007669"/>
    <property type="project" value="InterPro"/>
</dbReference>